<keyword evidence="6 7" id="KW-0175">Coiled coil</keyword>
<evidence type="ECO:0000256" key="3">
    <source>
        <dbReference type="ARBA" id="ARBA00022737"/>
    </source>
</evidence>
<comment type="similarity">
    <text evidence="1">Belongs to the disease resistance NB-LRR family.</text>
</comment>
<dbReference type="FunFam" id="1.10.10.10:FF:000322">
    <property type="entry name" value="Probable disease resistance protein At1g63360"/>
    <property type="match status" value="1"/>
</dbReference>
<keyword evidence="4" id="KW-0547">Nucleotide-binding</keyword>
<dbReference type="GO" id="GO:0043531">
    <property type="term" value="F:ADP binding"/>
    <property type="evidence" value="ECO:0007669"/>
    <property type="project" value="InterPro"/>
</dbReference>
<evidence type="ECO:0000256" key="8">
    <source>
        <dbReference type="SAM" id="MobiDB-lite"/>
    </source>
</evidence>
<feature type="domain" description="Disease resistance R13L4/SHOC-2-like LRR" evidence="12">
    <location>
        <begin position="728"/>
        <end position="1081"/>
    </location>
</feature>
<evidence type="ECO:0000259" key="9">
    <source>
        <dbReference type="Pfam" id="PF00931"/>
    </source>
</evidence>
<dbReference type="InterPro" id="IPR032675">
    <property type="entry name" value="LRR_dom_sf"/>
</dbReference>
<keyword evidence="3" id="KW-0677">Repeat</keyword>
<dbReference type="ExpressionAtlas" id="M8BFA6">
    <property type="expression patterns" value="baseline"/>
</dbReference>
<dbReference type="GO" id="GO:0002758">
    <property type="term" value="P:innate immune response-activating signaling pathway"/>
    <property type="evidence" value="ECO:0007669"/>
    <property type="project" value="UniProtKB-ARBA"/>
</dbReference>
<evidence type="ECO:0000259" key="10">
    <source>
        <dbReference type="Pfam" id="PF18052"/>
    </source>
</evidence>
<feature type="compositionally biased region" description="Basic and acidic residues" evidence="8">
    <location>
        <begin position="1"/>
        <end position="17"/>
    </location>
</feature>
<dbReference type="InterPro" id="IPR038005">
    <property type="entry name" value="RX-like_CC"/>
</dbReference>
<evidence type="ECO:0000256" key="6">
    <source>
        <dbReference type="ARBA" id="ARBA00023054"/>
    </source>
</evidence>
<dbReference type="PRINTS" id="PR00364">
    <property type="entry name" value="DISEASERSIST"/>
</dbReference>
<dbReference type="InterPro" id="IPR042197">
    <property type="entry name" value="Apaf_helical"/>
</dbReference>
<dbReference type="Gene3D" id="3.80.10.10">
    <property type="entry name" value="Ribonuclease Inhibitor"/>
    <property type="match status" value="1"/>
</dbReference>
<protein>
    <submittedName>
        <fullName evidence="13">Disease resistance protein RPM1</fullName>
    </submittedName>
</protein>
<feature type="domain" description="NB-ARC" evidence="9">
    <location>
        <begin position="455"/>
        <end position="516"/>
    </location>
</feature>
<reference evidence="13" key="1">
    <citation type="submission" date="2015-06" db="UniProtKB">
        <authorList>
            <consortium name="EnsemblPlants"/>
        </authorList>
    </citation>
    <scope>IDENTIFICATION</scope>
</reference>
<dbReference type="EnsemblPlants" id="EMT12636">
    <property type="protein sequence ID" value="EMT12636"/>
    <property type="gene ID" value="F775_12704"/>
</dbReference>
<dbReference type="InterPro" id="IPR041118">
    <property type="entry name" value="Rx_N"/>
</dbReference>
<feature type="domain" description="Disease resistance protein winged helix" evidence="11">
    <location>
        <begin position="612"/>
        <end position="680"/>
    </location>
</feature>
<feature type="compositionally biased region" description="Basic and acidic residues" evidence="8">
    <location>
        <begin position="30"/>
        <end position="44"/>
    </location>
</feature>
<feature type="region of interest" description="Disordered" evidence="8">
    <location>
        <begin position="1"/>
        <end position="44"/>
    </location>
</feature>
<dbReference type="InterPro" id="IPR058922">
    <property type="entry name" value="WHD_DRP"/>
</dbReference>
<dbReference type="InterPro" id="IPR002182">
    <property type="entry name" value="NB-ARC"/>
</dbReference>
<dbReference type="Gene3D" id="1.10.10.10">
    <property type="entry name" value="Winged helix-like DNA-binding domain superfamily/Winged helix DNA-binding domain"/>
    <property type="match status" value="1"/>
</dbReference>
<accession>M8BFA6</accession>
<dbReference type="Pfam" id="PF00931">
    <property type="entry name" value="NB-ARC"/>
    <property type="match status" value="2"/>
</dbReference>
<organism evidence="13">
    <name type="scientific">Aegilops tauschii</name>
    <name type="common">Tausch's goatgrass</name>
    <name type="synonym">Aegilops squarrosa</name>
    <dbReference type="NCBI Taxonomy" id="37682"/>
    <lineage>
        <taxon>Eukaryota</taxon>
        <taxon>Viridiplantae</taxon>
        <taxon>Streptophyta</taxon>
        <taxon>Embryophyta</taxon>
        <taxon>Tracheophyta</taxon>
        <taxon>Spermatophyta</taxon>
        <taxon>Magnoliopsida</taxon>
        <taxon>Liliopsida</taxon>
        <taxon>Poales</taxon>
        <taxon>Poaceae</taxon>
        <taxon>BOP clade</taxon>
        <taxon>Pooideae</taxon>
        <taxon>Triticodae</taxon>
        <taxon>Triticeae</taxon>
        <taxon>Triticinae</taxon>
        <taxon>Aegilops</taxon>
    </lineage>
</organism>
<dbReference type="CDD" id="cd14798">
    <property type="entry name" value="RX-CC_like"/>
    <property type="match status" value="1"/>
</dbReference>
<dbReference type="SUPFAM" id="SSF52540">
    <property type="entry name" value="P-loop containing nucleoside triphosphate hydrolases"/>
    <property type="match status" value="1"/>
</dbReference>
<dbReference type="PANTHER" id="PTHR23155:SF1116">
    <property type="entry name" value="OS12G0273300 PROTEIN"/>
    <property type="match status" value="1"/>
</dbReference>
<dbReference type="InterPro" id="IPR055414">
    <property type="entry name" value="LRR_R13L4/SHOC2-like"/>
</dbReference>
<evidence type="ECO:0000313" key="13">
    <source>
        <dbReference type="EnsemblPlants" id="EMT12636"/>
    </source>
</evidence>
<proteinExistence type="inferred from homology"/>
<dbReference type="Gene3D" id="1.20.5.4130">
    <property type="match status" value="1"/>
</dbReference>
<evidence type="ECO:0000259" key="12">
    <source>
        <dbReference type="Pfam" id="PF23598"/>
    </source>
</evidence>
<dbReference type="InterPro" id="IPR044974">
    <property type="entry name" value="Disease_R_plants"/>
</dbReference>
<dbReference type="Pfam" id="PF18052">
    <property type="entry name" value="Rx_N"/>
    <property type="match status" value="1"/>
</dbReference>
<feature type="domain" description="NB-ARC" evidence="9">
    <location>
        <begin position="239"/>
        <end position="344"/>
    </location>
</feature>
<evidence type="ECO:0000256" key="5">
    <source>
        <dbReference type="ARBA" id="ARBA00022821"/>
    </source>
</evidence>
<dbReference type="GO" id="GO:0009626">
    <property type="term" value="P:plant-type hypersensitive response"/>
    <property type="evidence" value="ECO:0007669"/>
    <property type="project" value="UniProtKB-ARBA"/>
</dbReference>
<dbReference type="AlphaFoldDB" id="M8BFA6"/>
<evidence type="ECO:0000256" key="7">
    <source>
        <dbReference type="SAM" id="Coils"/>
    </source>
</evidence>
<dbReference type="Gene3D" id="1.10.8.430">
    <property type="entry name" value="Helical domain of apoptotic protease-activating factors"/>
    <property type="match status" value="1"/>
</dbReference>
<dbReference type="InterPro" id="IPR027417">
    <property type="entry name" value="P-loop_NTPase"/>
</dbReference>
<evidence type="ECO:0000256" key="1">
    <source>
        <dbReference type="ARBA" id="ARBA00008894"/>
    </source>
</evidence>
<sequence length="1213" mass="135825">MTLRREKVESGDGKVADLEADEVGAAAEPRMGEVERPDPAAGRWHRDTKCKTRTRTKLANCRRSACRPAMEFATGALGTLLPKLGELLLDEYNLQKGLKKGIKDLMDELLVIQAALLKVSDVPLDQLDPLVKIWANDVRELSFAIEDSLDSFMVRVEGLEPTKPHTFFGFIKKTCKKVTKLKIRREIANDIKDVKIQVKEVKDRFDRYKDVIGNTNARTEVDPRLLAMYTKVSDLVGIEKSMDELTERLSKGHDPSGETLKVVSVVGFGGLGKTTLAKAMYDKLNKNFDCGGFVPVGQNPDTKKVLRDILLELDRELYRDASTMDERQLINQLQTFLVGKSGRTLRKRELLAPGCPFFILPTLAASALLSSLPSLYRRRAKPGVEGGGGSPPPVLACGVVWDLNASSDARKIRLRRGAGADQGSNTLCGWIGDDTGFKHGMKALHIIQFVDLASHGNRYIFVMDDIWDIRTWEVIKCAFMDSHPESRLIITTRIVDVATKAGGIYNMEPLSNDNSEILFYTRTYGGEALTSSNQHVEVTNKILKKCGGAPLAIITIASLLVGKQSEDWSKVYDAIGFRHEDSEVVQNTRKILSFSYYDLPSHLKTCLLYLSMFPEDSFIEKHSLIWKWVSEGFVPDRSFQLGESYFSMLVNRSMIRWIDGDADLDGQSGCRVHDMVLDLIRTISNEVNFATVHDMEHHGTCSGGKLKVRRLAVHGKSGEHNCSIAMEHVRSFNVVECSANSMPLLLSFKVLRVLVIEDCVFWEGGSLEHLGKLLQLRYLGLVKTAVKIPEGIGHDLKFLEILDVRGGLISELPPSVGELMNLRCLWADNGTVMKGEIGKLTCLEELELHSVEKCPNFFTEVRKLTKLRVLKIYFAEIQESAGKALMESLCNLHNIHRLTVLDDGRQAEYSVVVNHSLEDLAPCTKLYELNLLCIVIPRVPSWINHLSVPLLSRLGLHVDAVEVRDVQTIGRLPSLLELGLWSKDEKNVSYTFGSNEFHKLRILWTKNIEIAVGEGALPMLEWLEYTASAERKDAASLVPWRRNSCPLLKDVTCWLDCTNNSYREVKEAKQALRQASGTRRNAEYLYLVIRKENYDEEAGRFIDNLVEVLGGLERPGKEGIPADEADLRDMITSLESLLRDGVEPRVGRYAEQELRGFVTTFKSLLPDAAAATTIKEEQCRSGSGRGGEPLLNAVHQGCWDLEAFYSFVIITRK</sequence>
<evidence type="ECO:0000259" key="11">
    <source>
        <dbReference type="Pfam" id="PF23559"/>
    </source>
</evidence>
<feature type="coiled-coil region" evidence="7">
    <location>
        <begin position="184"/>
        <end position="211"/>
    </location>
</feature>
<dbReference type="Pfam" id="PF23559">
    <property type="entry name" value="WHD_DRP"/>
    <property type="match status" value="1"/>
</dbReference>
<keyword evidence="2" id="KW-0433">Leucine-rich repeat</keyword>
<evidence type="ECO:0000256" key="2">
    <source>
        <dbReference type="ARBA" id="ARBA00022614"/>
    </source>
</evidence>
<dbReference type="Pfam" id="PF23598">
    <property type="entry name" value="LRR_14"/>
    <property type="match status" value="1"/>
</dbReference>
<dbReference type="InterPro" id="IPR036388">
    <property type="entry name" value="WH-like_DNA-bd_sf"/>
</dbReference>
<dbReference type="PANTHER" id="PTHR23155">
    <property type="entry name" value="DISEASE RESISTANCE PROTEIN RP"/>
    <property type="match status" value="1"/>
</dbReference>
<feature type="domain" description="Disease resistance N-terminal" evidence="10">
    <location>
        <begin position="76"/>
        <end position="161"/>
    </location>
</feature>
<dbReference type="SUPFAM" id="SSF52047">
    <property type="entry name" value="RNI-like"/>
    <property type="match status" value="1"/>
</dbReference>
<name>M8BFA6_AEGTA</name>
<dbReference type="Gene3D" id="3.40.50.300">
    <property type="entry name" value="P-loop containing nucleotide triphosphate hydrolases"/>
    <property type="match status" value="2"/>
</dbReference>
<dbReference type="GO" id="GO:0042742">
    <property type="term" value="P:defense response to bacterium"/>
    <property type="evidence" value="ECO:0007669"/>
    <property type="project" value="UniProtKB-ARBA"/>
</dbReference>
<evidence type="ECO:0000256" key="4">
    <source>
        <dbReference type="ARBA" id="ARBA00022741"/>
    </source>
</evidence>
<keyword evidence="5" id="KW-0611">Plant defense</keyword>